<dbReference type="InterPro" id="IPR011059">
    <property type="entry name" value="Metal-dep_hydrolase_composite"/>
</dbReference>
<sequence>DGYGLDVGCKADMVLLQAADAIEAIRLKATRLAVIKAGRVIARTPKRISTLALDQRPAMVDPASYAPFIH</sequence>
<comment type="caution">
    <text evidence="1">The sequence shown here is derived from an EMBL/GenBank/DDBJ whole genome shotgun (WGS) entry which is preliminary data.</text>
</comment>
<evidence type="ECO:0008006" key="2">
    <source>
        <dbReference type="Google" id="ProtNLM"/>
    </source>
</evidence>
<organism evidence="1">
    <name type="scientific">marine sediment metagenome</name>
    <dbReference type="NCBI Taxonomy" id="412755"/>
    <lineage>
        <taxon>unclassified sequences</taxon>
        <taxon>metagenomes</taxon>
        <taxon>ecological metagenomes</taxon>
    </lineage>
</organism>
<dbReference type="SUPFAM" id="SSF51338">
    <property type="entry name" value="Composite domain of metallo-dependent hydrolases"/>
    <property type="match status" value="1"/>
</dbReference>
<dbReference type="Gene3D" id="2.30.40.10">
    <property type="entry name" value="Urease, subunit C, domain 1"/>
    <property type="match status" value="1"/>
</dbReference>
<protein>
    <recommendedName>
        <fullName evidence="2">Cytosine deaminase</fullName>
    </recommendedName>
</protein>
<gene>
    <name evidence="1" type="ORF">S06H3_37426</name>
</gene>
<reference evidence="1" key="1">
    <citation type="journal article" date="2014" name="Front. Microbiol.">
        <title>High frequency of phylogenetically diverse reductive dehalogenase-homologous genes in deep subseafloor sedimentary metagenomes.</title>
        <authorList>
            <person name="Kawai M."/>
            <person name="Futagami T."/>
            <person name="Toyoda A."/>
            <person name="Takaki Y."/>
            <person name="Nishi S."/>
            <person name="Hori S."/>
            <person name="Arai W."/>
            <person name="Tsubouchi T."/>
            <person name="Morono Y."/>
            <person name="Uchiyama I."/>
            <person name="Ito T."/>
            <person name="Fujiyama A."/>
            <person name="Inagaki F."/>
            <person name="Takami H."/>
        </authorList>
    </citation>
    <scope>NUCLEOTIDE SEQUENCE</scope>
    <source>
        <strain evidence="1">Expedition CK06-06</strain>
    </source>
</reference>
<dbReference type="GO" id="GO:0016810">
    <property type="term" value="F:hydrolase activity, acting on carbon-nitrogen (but not peptide) bonds"/>
    <property type="evidence" value="ECO:0007669"/>
    <property type="project" value="InterPro"/>
</dbReference>
<evidence type="ECO:0000313" key="1">
    <source>
        <dbReference type="EMBL" id="GAI23476.1"/>
    </source>
</evidence>
<name>X1MZS1_9ZZZZ</name>
<feature type="non-terminal residue" evidence="1">
    <location>
        <position position="1"/>
    </location>
</feature>
<proteinExistence type="predicted"/>
<dbReference type="AlphaFoldDB" id="X1MZS1"/>
<dbReference type="EMBL" id="BARV01022741">
    <property type="protein sequence ID" value="GAI23476.1"/>
    <property type="molecule type" value="Genomic_DNA"/>
</dbReference>
<accession>X1MZS1</accession>